<dbReference type="GO" id="GO:0030246">
    <property type="term" value="F:carbohydrate binding"/>
    <property type="evidence" value="ECO:0007669"/>
    <property type="project" value="InterPro"/>
</dbReference>
<dbReference type="PANTHER" id="PTHR10091:SF0">
    <property type="entry name" value="GALACTOSE MUTAROTASE"/>
    <property type="match status" value="1"/>
</dbReference>
<evidence type="ECO:0000256" key="9">
    <source>
        <dbReference type="PIRSR" id="PIRSR005096-1"/>
    </source>
</evidence>
<dbReference type="InterPro" id="IPR015443">
    <property type="entry name" value="Aldose_1-epimerase"/>
</dbReference>
<proteinExistence type="inferred from homology"/>
<dbReference type="CDD" id="cd09019">
    <property type="entry name" value="galactose_mutarotase_like"/>
    <property type="match status" value="1"/>
</dbReference>
<dbReference type="InterPro" id="IPR014718">
    <property type="entry name" value="GH-type_carb-bd"/>
</dbReference>
<evidence type="ECO:0000256" key="5">
    <source>
        <dbReference type="ARBA" id="ARBA00014165"/>
    </source>
</evidence>
<dbReference type="OrthoDB" id="9779408at2"/>
<name>A0A0U2ISQ4_9GAMM</name>
<dbReference type="PROSITE" id="PS00545">
    <property type="entry name" value="ALDOSE_1_EPIMERASE"/>
    <property type="match status" value="1"/>
</dbReference>
<dbReference type="KEGG" id="ptn:PTRA_a2196"/>
<comment type="pathway">
    <text evidence="2 8">Carbohydrate metabolism; hexose metabolism.</text>
</comment>
<dbReference type="PIRSF" id="PIRSF005096">
    <property type="entry name" value="GALM"/>
    <property type="match status" value="1"/>
</dbReference>
<dbReference type="Gene3D" id="2.70.98.10">
    <property type="match status" value="1"/>
</dbReference>
<dbReference type="SUPFAM" id="SSF74650">
    <property type="entry name" value="Galactose mutarotase-like"/>
    <property type="match status" value="1"/>
</dbReference>
<sequence>MNQLHSYILSNEQGMRVEILNYGARVKSILFPVNDTPTEMTVGYADTNRYLTDTYYLGATCGRVANRISGASFELEGERYLLSKNDGENCLHGGADNFSLRFWQMQSSTANEVILSLSSKDGDQGFPGKVEMQIRYHLSHDNKLTMSFSATTNKATPINATNHCYFNLGEQNCLPLTLQINAASYLERDNNSLPTGRVLSVKNSDFCFQQPVIIGQRLQSAQHPQLTAPTGFDHCFVINQPQASKAAAVLSSLRNKVKMTLYTDQASIQLYTGAFLAAPLSPDQGVCLEAQNYSDAVTFPDFENSILKPGEVYNKYISYHFENI</sequence>
<evidence type="ECO:0000256" key="6">
    <source>
        <dbReference type="ARBA" id="ARBA00023235"/>
    </source>
</evidence>
<feature type="active site" description="Proton donor" evidence="9">
    <location>
        <position position="163"/>
    </location>
</feature>
<dbReference type="EMBL" id="CP011034">
    <property type="protein sequence ID" value="ALS33311.1"/>
    <property type="molecule type" value="Genomic_DNA"/>
</dbReference>
<feature type="binding site" evidence="10">
    <location>
        <position position="233"/>
    </location>
    <ligand>
        <name>beta-D-galactose</name>
        <dbReference type="ChEBI" id="CHEBI:27667"/>
    </ligand>
</feature>
<evidence type="ECO:0000256" key="4">
    <source>
        <dbReference type="ARBA" id="ARBA00013185"/>
    </source>
</evidence>
<evidence type="ECO:0000313" key="12">
    <source>
        <dbReference type="EMBL" id="ALS33311.1"/>
    </source>
</evidence>
<dbReference type="InterPro" id="IPR008183">
    <property type="entry name" value="Aldose_1/G6P_1-epimerase"/>
</dbReference>
<evidence type="ECO:0000256" key="10">
    <source>
        <dbReference type="PIRSR" id="PIRSR005096-2"/>
    </source>
</evidence>
<comment type="similarity">
    <text evidence="3 8">Belongs to the aldose epimerase family.</text>
</comment>
<dbReference type="GO" id="GO:0033499">
    <property type="term" value="P:galactose catabolic process via UDP-galactose, Leloir pathway"/>
    <property type="evidence" value="ECO:0007669"/>
    <property type="project" value="TreeGrafter"/>
</dbReference>
<dbReference type="NCBIfam" id="NF008277">
    <property type="entry name" value="PRK11055.1"/>
    <property type="match status" value="1"/>
</dbReference>
<dbReference type="UniPathway" id="UPA00242"/>
<feature type="binding site" evidence="11">
    <location>
        <begin position="163"/>
        <end position="165"/>
    </location>
    <ligand>
        <name>beta-D-galactose</name>
        <dbReference type="ChEBI" id="CHEBI:27667"/>
    </ligand>
</feature>
<dbReference type="InterPro" id="IPR047215">
    <property type="entry name" value="Galactose_mutarotase-like"/>
</dbReference>
<protein>
    <recommendedName>
        <fullName evidence="5 8">Aldose 1-epimerase</fullName>
        <ecNumber evidence="4 8">5.1.3.3</ecNumber>
    </recommendedName>
</protein>
<dbReference type="RefSeq" id="WP_069188190.1">
    <property type="nucleotide sequence ID" value="NZ_CP011034.1"/>
</dbReference>
<dbReference type="GO" id="GO:0006006">
    <property type="term" value="P:glucose metabolic process"/>
    <property type="evidence" value="ECO:0007669"/>
    <property type="project" value="TreeGrafter"/>
</dbReference>
<organism evidence="12">
    <name type="scientific">Pseudoalteromonas translucida KMM 520</name>
    <dbReference type="NCBI Taxonomy" id="1315283"/>
    <lineage>
        <taxon>Bacteria</taxon>
        <taxon>Pseudomonadati</taxon>
        <taxon>Pseudomonadota</taxon>
        <taxon>Gammaproteobacteria</taxon>
        <taxon>Alteromonadales</taxon>
        <taxon>Pseudoalteromonadaceae</taxon>
        <taxon>Pseudoalteromonas</taxon>
    </lineage>
</organism>
<dbReference type="PANTHER" id="PTHR10091">
    <property type="entry name" value="ALDOSE-1-EPIMERASE"/>
    <property type="match status" value="1"/>
</dbReference>
<evidence type="ECO:0000313" key="13">
    <source>
        <dbReference type="Proteomes" id="UP000065261"/>
    </source>
</evidence>
<evidence type="ECO:0000256" key="11">
    <source>
        <dbReference type="PIRSR" id="PIRSR005096-3"/>
    </source>
</evidence>
<dbReference type="Proteomes" id="UP000065261">
    <property type="component" value="Chromosome I"/>
</dbReference>
<dbReference type="GO" id="GO:0004034">
    <property type="term" value="F:aldose 1-epimerase activity"/>
    <property type="evidence" value="ECO:0007669"/>
    <property type="project" value="UniProtKB-EC"/>
</dbReference>
<feature type="binding site" evidence="11">
    <location>
        <begin position="66"/>
        <end position="67"/>
    </location>
    <ligand>
        <name>beta-D-galactose</name>
        <dbReference type="ChEBI" id="CHEBI:27667"/>
    </ligand>
</feature>
<evidence type="ECO:0000256" key="3">
    <source>
        <dbReference type="ARBA" id="ARBA00006206"/>
    </source>
</evidence>
<dbReference type="AlphaFoldDB" id="A0A0U2ISQ4"/>
<dbReference type="GO" id="GO:0005737">
    <property type="term" value="C:cytoplasm"/>
    <property type="evidence" value="ECO:0007669"/>
    <property type="project" value="TreeGrafter"/>
</dbReference>
<keyword evidence="7 8" id="KW-0119">Carbohydrate metabolism</keyword>
<evidence type="ECO:0000256" key="2">
    <source>
        <dbReference type="ARBA" id="ARBA00005028"/>
    </source>
</evidence>
<dbReference type="InterPro" id="IPR018052">
    <property type="entry name" value="Ald1_epimerase_CS"/>
</dbReference>
<evidence type="ECO:0000256" key="8">
    <source>
        <dbReference type="PIRNR" id="PIRNR005096"/>
    </source>
</evidence>
<dbReference type="PATRIC" id="fig|1315283.4.peg.1903"/>
<evidence type="ECO:0000256" key="1">
    <source>
        <dbReference type="ARBA" id="ARBA00001614"/>
    </source>
</evidence>
<dbReference type="Pfam" id="PF01263">
    <property type="entry name" value="Aldose_epim"/>
    <property type="match status" value="1"/>
</dbReference>
<accession>A0A0U2ISQ4</accession>
<feature type="active site" description="Proton acceptor" evidence="9">
    <location>
        <position position="289"/>
    </location>
</feature>
<keyword evidence="6 8" id="KW-0413">Isomerase</keyword>
<dbReference type="EC" id="5.1.3.3" evidence="4 8"/>
<gene>
    <name evidence="12" type="primary">galM</name>
    <name evidence="12" type="ORF">PTRA_a2196</name>
</gene>
<dbReference type="InterPro" id="IPR011013">
    <property type="entry name" value="Gal_mutarotase_sf_dom"/>
</dbReference>
<comment type="catalytic activity">
    <reaction evidence="1 8">
        <text>alpha-D-glucose = beta-D-glucose</text>
        <dbReference type="Rhea" id="RHEA:10264"/>
        <dbReference type="ChEBI" id="CHEBI:15903"/>
        <dbReference type="ChEBI" id="CHEBI:17925"/>
        <dbReference type="EC" id="5.1.3.3"/>
    </reaction>
</comment>
<evidence type="ECO:0000256" key="7">
    <source>
        <dbReference type="ARBA" id="ARBA00023277"/>
    </source>
</evidence>
<reference evidence="12 13" key="1">
    <citation type="submission" date="2015-03" db="EMBL/GenBank/DDBJ databases">
        <authorList>
            <person name="Murphy D."/>
        </authorList>
    </citation>
    <scope>NUCLEOTIDE SEQUENCE [LARGE SCALE GENOMIC DNA]</scope>
    <source>
        <strain evidence="12 13">KMM 520</strain>
    </source>
</reference>